<proteinExistence type="predicted"/>
<evidence type="ECO:0000313" key="3">
    <source>
        <dbReference type="EMBL" id="RRJ88047.1"/>
    </source>
</evidence>
<organism evidence="3 4">
    <name type="scientific">Paenimyroides tangerinum</name>
    <dbReference type="NCBI Taxonomy" id="2488728"/>
    <lineage>
        <taxon>Bacteria</taxon>
        <taxon>Pseudomonadati</taxon>
        <taxon>Bacteroidota</taxon>
        <taxon>Flavobacteriia</taxon>
        <taxon>Flavobacteriales</taxon>
        <taxon>Flavobacteriaceae</taxon>
        <taxon>Paenimyroides</taxon>
    </lineage>
</organism>
<dbReference type="Pfam" id="PF13584">
    <property type="entry name" value="BatD"/>
    <property type="match status" value="2"/>
</dbReference>
<keyword evidence="2" id="KW-0732">Signal</keyword>
<evidence type="ECO:0000256" key="1">
    <source>
        <dbReference type="SAM" id="Phobius"/>
    </source>
</evidence>
<dbReference type="PANTHER" id="PTHR40940:SF2">
    <property type="entry name" value="BATD"/>
    <property type="match status" value="1"/>
</dbReference>
<dbReference type="AlphaFoldDB" id="A0A3P3W0P4"/>
<dbReference type="OrthoDB" id="2079210at2"/>
<feature type="signal peptide" evidence="2">
    <location>
        <begin position="1"/>
        <end position="21"/>
    </location>
</feature>
<comment type="caution">
    <text evidence="3">The sequence shown here is derived from an EMBL/GenBank/DDBJ whole genome shotgun (WGS) entry which is preliminary data.</text>
</comment>
<dbReference type="Proteomes" id="UP000275719">
    <property type="component" value="Unassembled WGS sequence"/>
</dbReference>
<evidence type="ECO:0000313" key="4">
    <source>
        <dbReference type="Proteomes" id="UP000275719"/>
    </source>
</evidence>
<keyword evidence="1" id="KW-0812">Transmembrane</keyword>
<sequence>MRFITNICCALVLLFSSLGWSQITFVSEVSRNSIGINERVEVRFTMNQDGDDFNPPNFDNFKVVGGPMQSVSQSWINGKTSFNKSYSYYLVPEKKGTLQIGAATIEYKGVVYKSNTVSIKVGDAVQQQQRPNYGYGGYTSRQTQRQPQIDPSKIGEGIFLEREISNTNPYVNEPISIVYKLYVSHNAGVRNIASAGIPEYKNFWSHLIDEKEMRVQVGQYKGKEYRYIVLQKVVLLPLKEGKLTLDPFELNLQVESTTGRYDIFGSPEIVVSEKKYSTGTKTINVKPLPLENQPIDFTGAVGKFDFKVTPSKTTVKANETIELNVSVNGNGNLDLFSLPKPVAPAALEIYDPQLIEKINKNIKTGMDGSKTDKYTIVPQYKGKYVIKPMSFSYFDVASKTYKTITSEEIVIDVTEGPELPTNLPEKEDLTNSDNFNEIVKEVNFDSEKKTDFFDTNLFYILLLAPICAIPFIVIVDKQRQKAAGDVVGNRLRNNNRLAKKYLGEAKRNLGNKDKFYEALERCLHNFLKAKLQIETSDMSNDVIIETLKNKNISDETISAFMALKETCEMARYSQMSVETMNNDYAQAADVISSLEKQFKTLK</sequence>
<gene>
    <name evidence="3" type="ORF">EG240_14310</name>
</gene>
<dbReference type="RefSeq" id="WP_125020037.1">
    <property type="nucleotide sequence ID" value="NZ_RQVQ01000045.1"/>
</dbReference>
<name>A0A3P3W0P4_9FLAO</name>
<dbReference type="InterPro" id="IPR025738">
    <property type="entry name" value="BatD"/>
</dbReference>
<feature type="transmembrane region" description="Helical" evidence="1">
    <location>
        <begin position="457"/>
        <end position="475"/>
    </location>
</feature>
<keyword evidence="1" id="KW-0472">Membrane</keyword>
<evidence type="ECO:0000256" key="2">
    <source>
        <dbReference type="SAM" id="SignalP"/>
    </source>
</evidence>
<reference evidence="3 4" key="1">
    <citation type="submission" date="2018-11" db="EMBL/GenBank/DDBJ databases">
        <title>Flavobacterium sp. nov., YIM 102701-2 draft genome.</title>
        <authorList>
            <person name="Li G."/>
            <person name="Jiang Y."/>
        </authorList>
    </citation>
    <scope>NUCLEOTIDE SEQUENCE [LARGE SCALE GENOMIC DNA]</scope>
    <source>
        <strain evidence="3 4">YIM 102701-2</strain>
    </source>
</reference>
<dbReference type="PANTHER" id="PTHR40940">
    <property type="entry name" value="PROTEIN BATD-RELATED"/>
    <property type="match status" value="1"/>
</dbReference>
<protein>
    <submittedName>
        <fullName evidence="3">Protein BatD</fullName>
    </submittedName>
</protein>
<dbReference type="EMBL" id="RQVQ01000045">
    <property type="protein sequence ID" value="RRJ88047.1"/>
    <property type="molecule type" value="Genomic_DNA"/>
</dbReference>
<accession>A0A3P3W0P4</accession>
<keyword evidence="4" id="KW-1185">Reference proteome</keyword>
<feature type="chain" id="PRO_5018052704" evidence="2">
    <location>
        <begin position="22"/>
        <end position="602"/>
    </location>
</feature>
<keyword evidence="1" id="KW-1133">Transmembrane helix</keyword>